<keyword evidence="2" id="KW-1185">Reference proteome</keyword>
<organism evidence="1 2">
    <name type="scientific">Olea europaea subsp. europaea</name>
    <dbReference type="NCBI Taxonomy" id="158383"/>
    <lineage>
        <taxon>Eukaryota</taxon>
        <taxon>Viridiplantae</taxon>
        <taxon>Streptophyta</taxon>
        <taxon>Embryophyta</taxon>
        <taxon>Tracheophyta</taxon>
        <taxon>Spermatophyta</taxon>
        <taxon>Magnoliopsida</taxon>
        <taxon>eudicotyledons</taxon>
        <taxon>Gunneridae</taxon>
        <taxon>Pentapetalae</taxon>
        <taxon>asterids</taxon>
        <taxon>lamiids</taxon>
        <taxon>Lamiales</taxon>
        <taxon>Oleaceae</taxon>
        <taxon>Oleeae</taxon>
        <taxon>Olea</taxon>
    </lineage>
</organism>
<feature type="non-terminal residue" evidence="1">
    <location>
        <position position="1"/>
    </location>
</feature>
<name>A0A8S0SDZ1_OLEEU</name>
<comment type="caution">
    <text evidence="1">The sequence shown here is derived from an EMBL/GenBank/DDBJ whole genome shotgun (WGS) entry which is preliminary data.</text>
</comment>
<dbReference type="Proteomes" id="UP000594638">
    <property type="component" value="Unassembled WGS sequence"/>
</dbReference>
<proteinExistence type="predicted"/>
<dbReference type="EMBL" id="CACTIH010004220">
    <property type="protein sequence ID" value="CAA2990202.1"/>
    <property type="molecule type" value="Genomic_DNA"/>
</dbReference>
<dbReference type="Gramene" id="OE9A045318T1">
    <property type="protein sequence ID" value="OE9A045318C1"/>
    <property type="gene ID" value="OE9A045318"/>
</dbReference>
<evidence type="ECO:0000313" key="1">
    <source>
        <dbReference type="EMBL" id="CAA2990202.1"/>
    </source>
</evidence>
<reference evidence="1 2" key="1">
    <citation type="submission" date="2019-12" db="EMBL/GenBank/DDBJ databases">
        <authorList>
            <person name="Alioto T."/>
            <person name="Alioto T."/>
            <person name="Gomez Garrido J."/>
        </authorList>
    </citation>
    <scope>NUCLEOTIDE SEQUENCE [LARGE SCALE GENOMIC DNA]</scope>
</reference>
<sequence>ADCHLAAESRDTVLYSRTMTFKIGNGKRRSGGAATLFSRPEENRCRRRFSY</sequence>
<protein>
    <submittedName>
        <fullName evidence="1">Uncharacterized protein</fullName>
    </submittedName>
</protein>
<evidence type="ECO:0000313" key="2">
    <source>
        <dbReference type="Proteomes" id="UP000594638"/>
    </source>
</evidence>
<accession>A0A8S0SDZ1</accession>
<dbReference type="AlphaFoldDB" id="A0A8S0SDZ1"/>
<gene>
    <name evidence="1" type="ORF">OLEA9_A045318</name>
</gene>